<dbReference type="InterPro" id="IPR055296">
    <property type="entry name" value="SRL2-like"/>
</dbReference>
<dbReference type="PANTHER" id="PTHR46087">
    <property type="entry name" value="PUTATIVE, EXPRESSED-RELATED"/>
    <property type="match status" value="1"/>
</dbReference>
<feature type="compositionally biased region" description="Polar residues" evidence="1">
    <location>
        <begin position="1"/>
        <end position="10"/>
    </location>
</feature>
<comment type="caution">
    <text evidence="2">The sequence shown here is derived from an EMBL/GenBank/DDBJ whole genome shotgun (WGS) entry which is preliminary data.</text>
</comment>
<proteinExistence type="predicted"/>
<organism evidence="2 3">
    <name type="scientific">Trifolium medium</name>
    <dbReference type="NCBI Taxonomy" id="97028"/>
    <lineage>
        <taxon>Eukaryota</taxon>
        <taxon>Viridiplantae</taxon>
        <taxon>Streptophyta</taxon>
        <taxon>Embryophyta</taxon>
        <taxon>Tracheophyta</taxon>
        <taxon>Spermatophyta</taxon>
        <taxon>Magnoliopsida</taxon>
        <taxon>eudicotyledons</taxon>
        <taxon>Gunneridae</taxon>
        <taxon>Pentapetalae</taxon>
        <taxon>rosids</taxon>
        <taxon>fabids</taxon>
        <taxon>Fabales</taxon>
        <taxon>Fabaceae</taxon>
        <taxon>Papilionoideae</taxon>
        <taxon>50 kb inversion clade</taxon>
        <taxon>NPAAA clade</taxon>
        <taxon>Hologalegina</taxon>
        <taxon>IRL clade</taxon>
        <taxon>Trifolieae</taxon>
        <taxon>Trifolium</taxon>
    </lineage>
</organism>
<feature type="compositionally biased region" description="Polar residues" evidence="1">
    <location>
        <begin position="59"/>
        <end position="74"/>
    </location>
</feature>
<reference evidence="2 3" key="1">
    <citation type="journal article" date="2018" name="Front. Plant Sci.">
        <title>Red Clover (Trifolium pratense) and Zigzag Clover (T. medium) - A Picture of Genomic Similarities and Differences.</title>
        <authorList>
            <person name="Dluhosova J."/>
            <person name="Istvanek J."/>
            <person name="Nedelnik J."/>
            <person name="Repkova J."/>
        </authorList>
    </citation>
    <scope>NUCLEOTIDE SEQUENCE [LARGE SCALE GENOMIC DNA]</scope>
    <source>
        <strain evidence="3">cv. 10/8</strain>
        <tissue evidence="2">Leaf</tissue>
    </source>
</reference>
<feature type="region of interest" description="Disordered" evidence="1">
    <location>
        <begin position="1"/>
        <end position="74"/>
    </location>
</feature>
<dbReference type="AlphaFoldDB" id="A0A392QXE2"/>
<protein>
    <submittedName>
        <fullName evidence="2">EFR3-like protein</fullName>
    </submittedName>
</protein>
<evidence type="ECO:0000256" key="1">
    <source>
        <dbReference type="SAM" id="MobiDB-lite"/>
    </source>
</evidence>
<evidence type="ECO:0000313" key="3">
    <source>
        <dbReference type="Proteomes" id="UP000265520"/>
    </source>
</evidence>
<name>A0A392QXE2_9FABA</name>
<sequence length="94" mass="10294">MSSIKNQLLQGFSPDDAYPSGPPLFMETPRPGSPLAQIEFPDFDEIMAPGDLMDEEPEQSGSQSDRRTSLSTNCPDVLGVNQLLESVKMICISF</sequence>
<dbReference type="PANTHER" id="PTHR46087:SF1">
    <property type="entry name" value="ARM REPEAT SUPERFAMILY PROTEIN"/>
    <property type="match status" value="1"/>
</dbReference>
<keyword evidence="3" id="KW-1185">Reference proteome</keyword>
<dbReference type="Proteomes" id="UP000265520">
    <property type="component" value="Unassembled WGS sequence"/>
</dbReference>
<accession>A0A392QXE2</accession>
<dbReference type="EMBL" id="LXQA010164477">
    <property type="protein sequence ID" value="MCI28250.1"/>
    <property type="molecule type" value="Genomic_DNA"/>
</dbReference>
<evidence type="ECO:0000313" key="2">
    <source>
        <dbReference type="EMBL" id="MCI28250.1"/>
    </source>
</evidence>